<dbReference type="Proteomes" id="UP000285642">
    <property type="component" value="Unassembled WGS sequence"/>
</dbReference>
<dbReference type="InterPro" id="IPR007685">
    <property type="entry name" value="RelA_SpoT"/>
</dbReference>
<dbReference type="Proteomes" id="UP000260841">
    <property type="component" value="Unassembled WGS sequence"/>
</dbReference>
<dbReference type="Pfam" id="PF04607">
    <property type="entry name" value="RelA_SpoT"/>
    <property type="match status" value="1"/>
</dbReference>
<evidence type="ECO:0000256" key="1">
    <source>
        <dbReference type="ARBA" id="ARBA00004976"/>
    </source>
</evidence>
<dbReference type="GO" id="GO:0015970">
    <property type="term" value="P:guanosine tetraphosphate biosynthetic process"/>
    <property type="evidence" value="ECO:0007669"/>
    <property type="project" value="UniProtKB-UniPathway"/>
</dbReference>
<dbReference type="AlphaFoldDB" id="A0A3E4EYA2"/>
<dbReference type="Gene3D" id="3.30.460.10">
    <property type="entry name" value="Beta Polymerase, domain 2"/>
    <property type="match status" value="1"/>
</dbReference>
<evidence type="ECO:0000313" key="15">
    <source>
        <dbReference type="Proteomes" id="UP000260841"/>
    </source>
</evidence>
<evidence type="ECO:0000313" key="16">
    <source>
        <dbReference type="Proteomes" id="UP000261055"/>
    </source>
</evidence>
<evidence type="ECO:0000313" key="10">
    <source>
        <dbReference type="EMBL" id="RHA71007.1"/>
    </source>
</evidence>
<dbReference type="EMBL" id="QRQQ01000001">
    <property type="protein sequence ID" value="RHN19332.1"/>
    <property type="molecule type" value="Genomic_DNA"/>
</dbReference>
<evidence type="ECO:0000313" key="4">
    <source>
        <dbReference type="EMBL" id="RGK49199.1"/>
    </source>
</evidence>
<evidence type="ECO:0000313" key="11">
    <source>
        <dbReference type="EMBL" id="RHB40130.1"/>
    </source>
</evidence>
<evidence type="ECO:0000313" key="23">
    <source>
        <dbReference type="Proteomes" id="UP000285652"/>
    </source>
</evidence>
<dbReference type="Gene3D" id="1.10.287.860">
    <property type="entry name" value="Nucleotidyltransferase"/>
    <property type="match status" value="1"/>
</dbReference>
<dbReference type="EMBL" id="QRUK01000027">
    <property type="protein sequence ID" value="RGR56699.1"/>
    <property type="molecule type" value="Genomic_DNA"/>
</dbReference>
<evidence type="ECO:0000313" key="5">
    <source>
        <dbReference type="EMBL" id="RGN93259.1"/>
    </source>
</evidence>
<proteinExistence type="predicted"/>
<dbReference type="Proteomes" id="UP000284962">
    <property type="component" value="Unassembled WGS sequence"/>
</dbReference>
<dbReference type="InterPro" id="IPR043519">
    <property type="entry name" value="NT_sf"/>
</dbReference>
<dbReference type="GO" id="GO:0016301">
    <property type="term" value="F:kinase activity"/>
    <property type="evidence" value="ECO:0007669"/>
    <property type="project" value="UniProtKB-KW"/>
</dbReference>
<dbReference type="UniPathway" id="UPA00908">
    <property type="reaction ID" value="UER00884"/>
</dbReference>
<organism evidence="3 14">
    <name type="scientific">Dorea formicigenerans</name>
    <dbReference type="NCBI Taxonomy" id="39486"/>
    <lineage>
        <taxon>Bacteria</taxon>
        <taxon>Bacillati</taxon>
        <taxon>Bacillota</taxon>
        <taxon>Clostridia</taxon>
        <taxon>Lachnospirales</taxon>
        <taxon>Lachnospiraceae</taxon>
        <taxon>Dorea</taxon>
    </lineage>
</organism>
<dbReference type="Proteomes" id="UP000260664">
    <property type="component" value="Unassembled WGS sequence"/>
</dbReference>
<dbReference type="CDD" id="cd05399">
    <property type="entry name" value="NT_Rel-Spo_like"/>
    <property type="match status" value="1"/>
</dbReference>
<dbReference type="EMBL" id="QSGQ01000004">
    <property type="protein sequence ID" value="RHB40130.1"/>
    <property type="molecule type" value="Genomic_DNA"/>
</dbReference>
<evidence type="ECO:0000313" key="12">
    <source>
        <dbReference type="EMBL" id="RHF79084.1"/>
    </source>
</evidence>
<evidence type="ECO:0000313" key="22">
    <source>
        <dbReference type="Proteomes" id="UP000285642"/>
    </source>
</evidence>
<dbReference type="Proteomes" id="UP000283630">
    <property type="component" value="Unassembled WGS sequence"/>
</dbReference>
<evidence type="ECO:0000313" key="8">
    <source>
        <dbReference type="EMBL" id="RGT07020.1"/>
    </source>
</evidence>
<evidence type="ECO:0000313" key="13">
    <source>
        <dbReference type="EMBL" id="RHN19332.1"/>
    </source>
</evidence>
<evidence type="ECO:0000313" key="21">
    <source>
        <dbReference type="Proteomes" id="UP000284962"/>
    </source>
</evidence>
<sequence>MYAVLIKERSTKILRPIEKLIEKRKEEFIRNNLMSDEFIDFIQKNKKPMDKLLSYYACAIMEVETKFRVLDHQYSLEYDRNPIEDIKSRVKSWESLIKKVRRKEIPLTLSSIEENIHDIAGVRVVCSFPDDIYMLADCLLNQDDITLIEKKDYIKNPKPGGYRSLHLIISVPIFLQDEKRMVTVEVQLRTIAMDFWASLEHKIRYKKNIPEDKALYLQNEMLECAEISADLDRRMQNVRDVISKNVPKEEKIPFLGELI</sequence>
<dbReference type="SUPFAM" id="SSF81301">
    <property type="entry name" value="Nucleotidyltransferase"/>
    <property type="match status" value="1"/>
</dbReference>
<keyword evidence="3" id="KW-0808">Transferase</keyword>
<protein>
    <submittedName>
        <fullName evidence="3">GTP pyrophosphokinase family protein</fullName>
    </submittedName>
</protein>
<evidence type="ECO:0000313" key="7">
    <source>
        <dbReference type="EMBL" id="RGR56699.1"/>
    </source>
</evidence>
<dbReference type="EMBL" id="QRWH01000018">
    <property type="protein sequence ID" value="RGT07020.1"/>
    <property type="molecule type" value="Genomic_DNA"/>
</dbReference>
<keyword evidence="3" id="KW-0418">Kinase</keyword>
<comment type="caution">
    <text evidence="3">The sequence shown here is derived from an EMBL/GenBank/DDBJ whole genome shotgun (WGS) entry which is preliminary data.</text>
</comment>
<dbReference type="EMBL" id="QRHN01000007">
    <property type="protein sequence ID" value="RHF79084.1"/>
    <property type="molecule type" value="Genomic_DNA"/>
</dbReference>
<dbReference type="EMBL" id="QSVQ01000002">
    <property type="protein sequence ID" value="RGO54031.1"/>
    <property type="molecule type" value="Genomic_DNA"/>
</dbReference>
<gene>
    <name evidence="12" type="ORF">DW658_06640</name>
    <name evidence="11" type="ORF">DW885_08180</name>
    <name evidence="10" type="ORF">DW924_05710</name>
    <name evidence="9" type="ORF">DW957_10380</name>
    <name evidence="8" type="ORF">DWX53_13980</name>
    <name evidence="7" type="ORF">DWY33_12405</name>
    <name evidence="13" type="ORF">DWZ24_01975</name>
    <name evidence="6" type="ORF">DXB12_02710</name>
    <name evidence="5" type="ORF">DXB36_02740</name>
    <name evidence="4" type="ORF">DXD10_05805</name>
    <name evidence="3" type="ORF">DXD84_13010</name>
</gene>
<dbReference type="Proteomes" id="UP000283652">
    <property type="component" value="Unassembled WGS sequence"/>
</dbReference>
<dbReference type="PANTHER" id="PTHR47837:SF2">
    <property type="entry name" value="GTP PYROPHOSPHOKINASE YWAC"/>
    <property type="match status" value="1"/>
</dbReference>
<dbReference type="Proteomes" id="UP000284883">
    <property type="component" value="Unassembled WGS sequence"/>
</dbReference>
<dbReference type="EMBL" id="QSVB01000002">
    <property type="protein sequence ID" value="RGN93259.1"/>
    <property type="molecule type" value="Genomic_DNA"/>
</dbReference>
<reference evidence="14 15" key="1">
    <citation type="submission" date="2018-08" db="EMBL/GenBank/DDBJ databases">
        <title>A genome reference for cultivated species of the human gut microbiota.</title>
        <authorList>
            <person name="Zou Y."/>
            <person name="Xue W."/>
            <person name="Luo G."/>
        </authorList>
    </citation>
    <scope>NUCLEOTIDE SEQUENCE [LARGE SCALE GENOMIC DNA]</scope>
    <source>
        <strain evidence="8 18">AF19-4AC</strain>
        <strain evidence="7 19">AF25-11</strain>
        <strain evidence="13 23">AF31-13BH</strain>
        <strain evidence="12 24">AM23-7AC</strain>
        <strain evidence="11 20">AM40-15AC</strain>
        <strain evidence="10 22">AM42-8</strain>
        <strain evidence="9 21">AM46-16</strain>
        <strain evidence="6 16">OM02-12</strain>
        <strain evidence="5 15">OM03-2</strain>
        <strain evidence="4 17">TF11-11</strain>
        <strain evidence="3 14">TM09-19AC</strain>
    </source>
</reference>
<dbReference type="PANTHER" id="PTHR47837">
    <property type="entry name" value="GTP PYROPHOSPHOKINASE YJBM"/>
    <property type="match status" value="1"/>
</dbReference>
<dbReference type="EMBL" id="QSEW01000011">
    <property type="protein sequence ID" value="RGZ99169.1"/>
    <property type="molecule type" value="Genomic_DNA"/>
</dbReference>
<name>A0A3E4EYA2_9FIRM</name>
<dbReference type="EMBL" id="QSQQ01000005">
    <property type="protein sequence ID" value="RGK49199.1"/>
    <property type="molecule type" value="Genomic_DNA"/>
</dbReference>
<evidence type="ECO:0000313" key="17">
    <source>
        <dbReference type="Proteomes" id="UP000261208"/>
    </source>
</evidence>
<dbReference type="Proteomes" id="UP000261055">
    <property type="component" value="Unassembled WGS sequence"/>
</dbReference>
<evidence type="ECO:0000259" key="2">
    <source>
        <dbReference type="SMART" id="SM00954"/>
    </source>
</evidence>
<dbReference type="Proteomes" id="UP000285652">
    <property type="component" value="Unassembled WGS sequence"/>
</dbReference>
<dbReference type="SMART" id="SM00954">
    <property type="entry name" value="RelA_SpoT"/>
    <property type="match status" value="1"/>
</dbReference>
<feature type="domain" description="RelA/SpoT" evidence="2">
    <location>
        <begin position="88"/>
        <end position="211"/>
    </location>
</feature>
<dbReference type="EMBL" id="QSOI01000021">
    <property type="protein sequence ID" value="RGI81592.1"/>
    <property type="molecule type" value="Genomic_DNA"/>
</dbReference>
<comment type="pathway">
    <text evidence="1">Purine metabolism; ppGpp biosynthesis; ppGpp from GTP: step 1/2.</text>
</comment>
<evidence type="ECO:0000313" key="14">
    <source>
        <dbReference type="Proteomes" id="UP000260664"/>
    </source>
</evidence>
<dbReference type="Proteomes" id="UP000285666">
    <property type="component" value="Unassembled WGS sequence"/>
</dbReference>
<evidence type="ECO:0000313" key="6">
    <source>
        <dbReference type="EMBL" id="RGO54031.1"/>
    </source>
</evidence>
<dbReference type="EMBL" id="QSFS01000005">
    <property type="protein sequence ID" value="RHA71007.1"/>
    <property type="molecule type" value="Genomic_DNA"/>
</dbReference>
<accession>A0A3E4EYA2</accession>
<evidence type="ECO:0000313" key="18">
    <source>
        <dbReference type="Proteomes" id="UP000283630"/>
    </source>
</evidence>
<keyword evidence="16" id="KW-1185">Reference proteome</keyword>
<evidence type="ECO:0000313" key="19">
    <source>
        <dbReference type="Proteomes" id="UP000283652"/>
    </source>
</evidence>
<evidence type="ECO:0000313" key="24">
    <source>
        <dbReference type="Proteomes" id="UP000285666"/>
    </source>
</evidence>
<evidence type="ECO:0000313" key="9">
    <source>
        <dbReference type="EMBL" id="RGZ99169.1"/>
    </source>
</evidence>
<dbReference type="Proteomes" id="UP000261208">
    <property type="component" value="Unassembled WGS sequence"/>
</dbReference>
<evidence type="ECO:0000313" key="20">
    <source>
        <dbReference type="Proteomes" id="UP000284883"/>
    </source>
</evidence>
<dbReference type="InterPro" id="IPR052366">
    <property type="entry name" value="GTP_Pyrophosphokinase"/>
</dbReference>
<evidence type="ECO:0000313" key="3">
    <source>
        <dbReference type="EMBL" id="RGI81592.1"/>
    </source>
</evidence>